<comment type="caution">
    <text evidence="2">The sequence shown here is derived from an EMBL/GenBank/DDBJ whole genome shotgun (WGS) entry which is preliminary data.</text>
</comment>
<keyword evidence="1" id="KW-0732">Signal</keyword>
<protein>
    <submittedName>
        <fullName evidence="2">Uncharacterized protein</fullName>
    </submittedName>
</protein>
<evidence type="ECO:0000313" key="2">
    <source>
        <dbReference type="EMBL" id="KAG8489886.1"/>
    </source>
</evidence>
<dbReference type="EMBL" id="JAHUZN010000006">
    <property type="protein sequence ID" value="KAG8489886.1"/>
    <property type="molecule type" value="Genomic_DNA"/>
</dbReference>
<dbReference type="Proteomes" id="UP000701853">
    <property type="component" value="Chromosome 6"/>
</dbReference>
<evidence type="ECO:0000313" key="3">
    <source>
        <dbReference type="Proteomes" id="UP000701853"/>
    </source>
</evidence>
<reference evidence="2 3" key="1">
    <citation type="journal article" date="2021" name="bioRxiv">
        <title>The Gossypium anomalum genome as a resource for cotton improvement and evolutionary analysis of hybrid incompatibility.</title>
        <authorList>
            <person name="Grover C.E."/>
            <person name="Yuan D."/>
            <person name="Arick M.A."/>
            <person name="Miller E.R."/>
            <person name="Hu G."/>
            <person name="Peterson D.G."/>
            <person name="Wendel J.F."/>
            <person name="Udall J.A."/>
        </authorList>
    </citation>
    <scope>NUCLEOTIDE SEQUENCE [LARGE SCALE GENOMIC DNA]</scope>
    <source>
        <strain evidence="2">JFW-Udall</strain>
        <tissue evidence="2">Leaf</tissue>
    </source>
</reference>
<feature type="signal peptide" evidence="1">
    <location>
        <begin position="1"/>
        <end position="21"/>
    </location>
</feature>
<accession>A0A8J5Z255</accession>
<organism evidence="2 3">
    <name type="scientific">Gossypium anomalum</name>
    <dbReference type="NCBI Taxonomy" id="47600"/>
    <lineage>
        <taxon>Eukaryota</taxon>
        <taxon>Viridiplantae</taxon>
        <taxon>Streptophyta</taxon>
        <taxon>Embryophyta</taxon>
        <taxon>Tracheophyta</taxon>
        <taxon>Spermatophyta</taxon>
        <taxon>Magnoliopsida</taxon>
        <taxon>eudicotyledons</taxon>
        <taxon>Gunneridae</taxon>
        <taxon>Pentapetalae</taxon>
        <taxon>rosids</taxon>
        <taxon>malvids</taxon>
        <taxon>Malvales</taxon>
        <taxon>Malvaceae</taxon>
        <taxon>Malvoideae</taxon>
        <taxon>Gossypium</taxon>
    </lineage>
</organism>
<gene>
    <name evidence="2" type="ORF">CXB51_016131</name>
</gene>
<name>A0A8J5Z255_9ROSI</name>
<keyword evidence="3" id="KW-1185">Reference proteome</keyword>
<feature type="chain" id="PRO_5035313742" evidence="1">
    <location>
        <begin position="22"/>
        <end position="65"/>
    </location>
</feature>
<proteinExistence type="predicted"/>
<evidence type="ECO:0000256" key="1">
    <source>
        <dbReference type="SAM" id="SignalP"/>
    </source>
</evidence>
<sequence length="65" mass="7352">MLFTLLLLLLVLTPFLHVIFAETRVPCVVDLYQGESFHIPDIIGKKSPLISLLFTRHDDFVKLGG</sequence>
<dbReference type="AlphaFoldDB" id="A0A8J5Z255"/>